<gene>
    <name evidence="1" type="ORF">RCO22_23620</name>
</gene>
<accession>A0ABU1CXC6</accession>
<dbReference type="RefSeq" id="WP_309255520.1">
    <property type="nucleotide sequence ID" value="NZ_JAVGXC010000030.1"/>
</dbReference>
<evidence type="ECO:0000313" key="2">
    <source>
        <dbReference type="Proteomes" id="UP001224477"/>
    </source>
</evidence>
<evidence type="ECO:0000313" key="1">
    <source>
        <dbReference type="EMBL" id="MDR0191939.1"/>
    </source>
</evidence>
<dbReference type="EMBL" id="JAVGXC010000030">
    <property type="protein sequence ID" value="MDR0191939.1"/>
    <property type="molecule type" value="Genomic_DNA"/>
</dbReference>
<name>A0ABU1CXC6_9PSED</name>
<sequence length="126" mass="13417">MRYVIFLAALTLMAGCKTPPNPGDITNAPPERVYGFTRKSDAQLVVLRTSLDNGCAIRLSIDGTPAADIIAGEIAHFGVTIGAHSLSARSTEGCANHWTRKVRVGVKAGDALIIYIDKADHDQVSL</sequence>
<proteinExistence type="predicted"/>
<reference evidence="1 2" key="1">
    <citation type="journal article" date="2023" name="Microbiol. Resour. Announc.">
        <title>Whole-genome sequence of Pseudomonas yamanorum OLsAu1 isolated from the edible ectomycorrhizal mushroom Lactarius sp. section Deliciosi.</title>
        <authorList>
            <person name="Ramirez-Mendoza R."/>
            <person name="Angeles-Argaiz R.E."/>
            <person name="Hernandez-Oaxaca D."/>
            <person name="Aguirre-Beltran L."/>
            <person name="Almaraz-Suarez J."/>
            <person name="Perez-Moreno J."/>
        </authorList>
    </citation>
    <scope>NUCLEOTIDE SEQUENCE [LARGE SCALE GENOMIC DNA]</scope>
    <source>
        <strain evidence="1 2">OLsAu1</strain>
    </source>
</reference>
<organism evidence="1 2">
    <name type="scientific">Pseudomonas yamanorum</name>
    <dbReference type="NCBI Taxonomy" id="515393"/>
    <lineage>
        <taxon>Bacteria</taxon>
        <taxon>Pseudomonadati</taxon>
        <taxon>Pseudomonadota</taxon>
        <taxon>Gammaproteobacteria</taxon>
        <taxon>Pseudomonadales</taxon>
        <taxon>Pseudomonadaceae</taxon>
        <taxon>Pseudomonas</taxon>
    </lineage>
</organism>
<protein>
    <recommendedName>
        <fullName evidence="3">Lipoprotein</fullName>
    </recommendedName>
</protein>
<comment type="caution">
    <text evidence="1">The sequence shown here is derived from an EMBL/GenBank/DDBJ whole genome shotgun (WGS) entry which is preliminary data.</text>
</comment>
<dbReference type="PROSITE" id="PS51257">
    <property type="entry name" value="PROKAR_LIPOPROTEIN"/>
    <property type="match status" value="1"/>
</dbReference>
<evidence type="ECO:0008006" key="3">
    <source>
        <dbReference type="Google" id="ProtNLM"/>
    </source>
</evidence>
<keyword evidence="2" id="KW-1185">Reference proteome</keyword>
<dbReference type="Proteomes" id="UP001224477">
    <property type="component" value="Unassembled WGS sequence"/>
</dbReference>